<evidence type="ECO:0000313" key="3">
    <source>
        <dbReference type="Proteomes" id="UP001058003"/>
    </source>
</evidence>
<keyword evidence="3" id="KW-1185">Reference proteome</keyword>
<protein>
    <submittedName>
        <fullName evidence="2">Uncharacterized protein</fullName>
    </submittedName>
</protein>
<reference evidence="2" key="1">
    <citation type="submission" date="2021-04" db="EMBL/GenBank/DDBJ databases">
        <title>Dactylosporangium aurantiacum NRRL B-8018 full assembly.</title>
        <authorList>
            <person name="Hartkoorn R.C."/>
            <person name="Beaudoing E."/>
            <person name="Hot D."/>
        </authorList>
    </citation>
    <scope>NUCLEOTIDE SEQUENCE</scope>
    <source>
        <strain evidence="2">NRRL B-8018</strain>
    </source>
</reference>
<dbReference type="RefSeq" id="WP_156089778.1">
    <property type="nucleotide sequence ID" value="NZ_CP073767.1"/>
</dbReference>
<name>A0A9Q9ISY1_9ACTN</name>
<dbReference type="Proteomes" id="UP001058003">
    <property type="component" value="Chromosome"/>
</dbReference>
<dbReference type="EMBL" id="CP073767">
    <property type="protein sequence ID" value="UWZ58815.1"/>
    <property type="molecule type" value="Genomic_DNA"/>
</dbReference>
<evidence type="ECO:0000256" key="1">
    <source>
        <dbReference type="SAM" id="MobiDB-lite"/>
    </source>
</evidence>
<sequence>MYADPGDTIVVIGDDPILAGVAGAAGCHYRQVDRLADLAALHHLGSRAGNRVGILITSWPRPQPGRLPGDAALLFAAGEHLVDQHGSTIVTLPIRPTEDSYGDHGWRLLTEAHDAGFKLRAHLVVIDDPATTSDGPTQPAAAPGAARLLQPYRHVLIFVPPEPAPHRSTPRAVARRAGAPRRRRGR</sequence>
<proteinExistence type="predicted"/>
<dbReference type="KEGG" id="daur:Daura_23185"/>
<gene>
    <name evidence="2" type="ORF">Daura_23185</name>
</gene>
<feature type="region of interest" description="Disordered" evidence="1">
    <location>
        <begin position="161"/>
        <end position="186"/>
    </location>
</feature>
<dbReference type="AlphaFoldDB" id="A0A9Q9ISY1"/>
<organism evidence="2 3">
    <name type="scientific">Dactylosporangium aurantiacum</name>
    <dbReference type="NCBI Taxonomy" id="35754"/>
    <lineage>
        <taxon>Bacteria</taxon>
        <taxon>Bacillati</taxon>
        <taxon>Actinomycetota</taxon>
        <taxon>Actinomycetes</taxon>
        <taxon>Micromonosporales</taxon>
        <taxon>Micromonosporaceae</taxon>
        <taxon>Dactylosporangium</taxon>
    </lineage>
</organism>
<accession>A0A9Q9ISY1</accession>
<evidence type="ECO:0000313" key="2">
    <source>
        <dbReference type="EMBL" id="UWZ58815.1"/>
    </source>
</evidence>